<dbReference type="Gene3D" id="2.60.40.2250">
    <property type="match status" value="1"/>
</dbReference>
<evidence type="ECO:0000313" key="2">
    <source>
        <dbReference type="EMBL" id="RXR04288.1"/>
    </source>
</evidence>
<dbReference type="Gene3D" id="3.10.620.30">
    <property type="match status" value="1"/>
</dbReference>
<dbReference type="Pfam" id="PF01841">
    <property type="entry name" value="Transglut_core"/>
    <property type="match status" value="1"/>
</dbReference>
<reference evidence="2 3" key="1">
    <citation type="submission" date="2019-01" db="EMBL/GenBank/DDBJ databases">
        <title>Pseudoxanthomonas composti sp. nov., isolated from compost.</title>
        <authorList>
            <person name="Yang G."/>
        </authorList>
    </citation>
    <scope>NUCLEOTIDE SEQUENCE [LARGE SCALE GENOMIC DNA]</scope>
    <source>
        <strain evidence="2 3">GSS15</strain>
    </source>
</reference>
<dbReference type="PANTHER" id="PTHR33490:SF12">
    <property type="entry name" value="BLL5557 PROTEIN"/>
    <property type="match status" value="1"/>
</dbReference>
<evidence type="ECO:0000313" key="3">
    <source>
        <dbReference type="Proteomes" id="UP000289784"/>
    </source>
</evidence>
<evidence type="ECO:0000259" key="1">
    <source>
        <dbReference type="SMART" id="SM00460"/>
    </source>
</evidence>
<dbReference type="EMBL" id="SAWZ01000006">
    <property type="protein sequence ID" value="RXR04288.1"/>
    <property type="molecule type" value="Genomic_DNA"/>
</dbReference>
<protein>
    <submittedName>
        <fullName evidence="2">Transglutaminase family protein</fullName>
    </submittedName>
</protein>
<keyword evidence="3" id="KW-1185">Reference proteome</keyword>
<comment type="caution">
    <text evidence="2">The sequence shown here is derived from an EMBL/GenBank/DDBJ whole genome shotgun (WGS) entry which is preliminary data.</text>
</comment>
<dbReference type="OrthoDB" id="9804872at2"/>
<dbReference type="PANTHER" id="PTHR33490">
    <property type="entry name" value="BLR5614 PROTEIN-RELATED"/>
    <property type="match status" value="1"/>
</dbReference>
<name>A0A4Q1JTJ5_9GAMM</name>
<gene>
    <name evidence="2" type="ORF">EPA99_12455</name>
</gene>
<feature type="domain" description="Transglutaminase-like" evidence="1">
    <location>
        <begin position="161"/>
        <end position="221"/>
    </location>
</feature>
<proteinExistence type="predicted"/>
<dbReference type="SMART" id="SM00460">
    <property type="entry name" value="TGc"/>
    <property type="match status" value="1"/>
</dbReference>
<dbReference type="Proteomes" id="UP000289784">
    <property type="component" value="Unassembled WGS sequence"/>
</dbReference>
<dbReference type="InterPro" id="IPR038765">
    <property type="entry name" value="Papain-like_cys_pep_sf"/>
</dbReference>
<dbReference type="RefSeq" id="WP_129471559.1">
    <property type="nucleotide sequence ID" value="NZ_SAWZ01000006.1"/>
</dbReference>
<dbReference type="InterPro" id="IPR002931">
    <property type="entry name" value="Transglutaminase-like"/>
</dbReference>
<organism evidence="2 3">
    <name type="scientific">Pseudoxanthomonas composti</name>
    <dbReference type="NCBI Taxonomy" id="2137479"/>
    <lineage>
        <taxon>Bacteria</taxon>
        <taxon>Pseudomonadati</taxon>
        <taxon>Pseudomonadota</taxon>
        <taxon>Gammaproteobacteria</taxon>
        <taxon>Lysobacterales</taxon>
        <taxon>Lysobacteraceae</taxon>
        <taxon>Pseudoxanthomonas</taxon>
    </lineage>
</organism>
<dbReference type="SUPFAM" id="SSF54001">
    <property type="entry name" value="Cysteine proteinases"/>
    <property type="match status" value="1"/>
</dbReference>
<dbReference type="AlphaFoldDB" id="A0A4Q1JTJ5"/>
<sequence>MKVRAGCELLLEASTPCPVVTMLQPREHPCDWWVNGAPGFPAQFGFTEYRDSFGNGCQRFTVPPGSTRVRVECVAEVPEALPVDYSAGLIPPCSLLAEALQFTLPSRYCPSDRPALQTQALAIVHDAPPGYAQVEAIATWIRQNITYQPGASDTHSDAMDTLAQRAGICRDFAHVGIALCRTLDIPARMVVGWLHGLKPMDLHAWFEAYVGDAWYAFDATQDQPRGGRIVIGHGRDAADVAFLMNYSPLDSLTLQVWVGREQASG</sequence>
<accession>A0A4Q1JTJ5</accession>